<proteinExistence type="predicted"/>
<reference evidence="2 3" key="1">
    <citation type="submission" date="2017-09" db="EMBL/GenBank/DDBJ databases">
        <authorList>
            <person name="Ehlers B."/>
            <person name="Leendertz F.H."/>
        </authorList>
    </citation>
    <scope>NUCLEOTIDE SEQUENCE [LARGE SCALE GENOMIC DNA]</scope>
    <source>
        <strain evidence="2 3">USBA 140</strain>
    </source>
</reference>
<evidence type="ECO:0000256" key="1">
    <source>
        <dbReference type="SAM" id="MobiDB-lite"/>
    </source>
</evidence>
<accession>A0A286GQB7</accession>
<evidence type="ECO:0000313" key="2">
    <source>
        <dbReference type="EMBL" id="SOD97751.1"/>
    </source>
</evidence>
<feature type="compositionally biased region" description="Low complexity" evidence="1">
    <location>
        <begin position="45"/>
        <end position="56"/>
    </location>
</feature>
<dbReference type="EMBL" id="OCNJ01000007">
    <property type="protein sequence ID" value="SOD97751.1"/>
    <property type="molecule type" value="Genomic_DNA"/>
</dbReference>
<evidence type="ECO:0000313" key="3">
    <source>
        <dbReference type="Proteomes" id="UP000219621"/>
    </source>
</evidence>
<dbReference type="RefSeq" id="WP_097280184.1">
    <property type="nucleotide sequence ID" value="NZ_OCNJ01000007.1"/>
</dbReference>
<organism evidence="2 3">
    <name type="scientific">Caenispirillum bisanense</name>
    <dbReference type="NCBI Taxonomy" id="414052"/>
    <lineage>
        <taxon>Bacteria</taxon>
        <taxon>Pseudomonadati</taxon>
        <taxon>Pseudomonadota</taxon>
        <taxon>Alphaproteobacteria</taxon>
        <taxon>Rhodospirillales</taxon>
        <taxon>Novispirillaceae</taxon>
        <taxon>Caenispirillum</taxon>
    </lineage>
</organism>
<gene>
    <name evidence="2" type="ORF">SAMN05421508_10770</name>
</gene>
<dbReference type="Proteomes" id="UP000219621">
    <property type="component" value="Unassembled WGS sequence"/>
</dbReference>
<dbReference type="AlphaFoldDB" id="A0A286GQB7"/>
<keyword evidence="3" id="KW-1185">Reference proteome</keyword>
<sequence>METGLLLLALGATLYVMHWLVHNDGAERIRDQTGLCRMKPPPADEPTAAEQAAARARAGRRPRPDRR</sequence>
<name>A0A286GQB7_9PROT</name>
<feature type="compositionally biased region" description="Basic residues" evidence="1">
    <location>
        <begin position="57"/>
        <end position="67"/>
    </location>
</feature>
<protein>
    <submittedName>
        <fullName evidence="2">Uncharacterized protein</fullName>
    </submittedName>
</protein>
<feature type="region of interest" description="Disordered" evidence="1">
    <location>
        <begin position="34"/>
        <end position="67"/>
    </location>
</feature>